<accession>A0A9X9MCQ9</accession>
<protein>
    <submittedName>
        <fullName evidence="1">Uncharacterized protein</fullName>
    </submittedName>
</protein>
<comment type="caution">
    <text evidence="1">The sequence shown here is derived from an EMBL/GenBank/DDBJ whole genome shotgun (WGS) entry which is preliminary data.</text>
</comment>
<name>A0A9X9MCQ9_GULGU</name>
<keyword evidence="2" id="KW-1185">Reference proteome</keyword>
<dbReference type="Proteomes" id="UP000269945">
    <property type="component" value="Unassembled WGS sequence"/>
</dbReference>
<proteinExistence type="predicted"/>
<evidence type="ECO:0000313" key="1">
    <source>
        <dbReference type="EMBL" id="VCX41599.1"/>
    </source>
</evidence>
<organism evidence="1 2">
    <name type="scientific">Gulo gulo</name>
    <name type="common">Wolverine</name>
    <name type="synonym">Gluton</name>
    <dbReference type="NCBI Taxonomy" id="48420"/>
    <lineage>
        <taxon>Eukaryota</taxon>
        <taxon>Metazoa</taxon>
        <taxon>Chordata</taxon>
        <taxon>Craniata</taxon>
        <taxon>Vertebrata</taxon>
        <taxon>Euteleostomi</taxon>
        <taxon>Mammalia</taxon>
        <taxon>Eutheria</taxon>
        <taxon>Laurasiatheria</taxon>
        <taxon>Carnivora</taxon>
        <taxon>Caniformia</taxon>
        <taxon>Musteloidea</taxon>
        <taxon>Mustelidae</taxon>
        <taxon>Guloninae</taxon>
        <taxon>Gulo</taxon>
    </lineage>
</organism>
<dbReference type="EMBL" id="CYRY02046030">
    <property type="protein sequence ID" value="VCX41599.1"/>
    <property type="molecule type" value="Genomic_DNA"/>
</dbReference>
<evidence type="ECO:0000313" key="2">
    <source>
        <dbReference type="Proteomes" id="UP000269945"/>
    </source>
</evidence>
<sequence length="70" mass="8092">MFVLAAFKTGIEGISFTGTPITSLWTNDTRLHKRGLHNFEPPEELGHEHQIITLCKRVKKKRKIRFCLNS</sequence>
<gene>
    <name evidence="1" type="ORF">BN2614_LOCUS7</name>
</gene>
<reference evidence="1 2" key="1">
    <citation type="submission" date="2018-10" db="EMBL/GenBank/DDBJ databases">
        <authorList>
            <person name="Ekblom R."/>
            <person name="Jareborg N."/>
        </authorList>
    </citation>
    <scope>NUCLEOTIDE SEQUENCE [LARGE SCALE GENOMIC DNA]</scope>
    <source>
        <tissue evidence="1">Muscle</tissue>
    </source>
</reference>
<dbReference type="AlphaFoldDB" id="A0A9X9MCQ9"/>